<dbReference type="HAMAP" id="MF_00135">
    <property type="entry name" value="PRAI"/>
    <property type="match status" value="1"/>
</dbReference>
<keyword evidence="7 9" id="KW-0057">Aromatic amino acid biosynthesis</keyword>
<comment type="pathway">
    <text evidence="2 9">Amino-acid biosynthesis; L-tryptophan biosynthesis; L-tryptophan from chorismate: step 3/5.</text>
</comment>
<evidence type="ECO:0000256" key="2">
    <source>
        <dbReference type="ARBA" id="ARBA00004664"/>
    </source>
</evidence>
<dbReference type="PANTHER" id="PTHR42894">
    <property type="entry name" value="N-(5'-PHOSPHORIBOSYL)ANTHRANILATE ISOMERASE"/>
    <property type="match status" value="1"/>
</dbReference>
<comment type="similarity">
    <text evidence="9">Belongs to the TrpF family.</text>
</comment>
<comment type="catalytic activity">
    <reaction evidence="1 9">
        <text>N-(5-phospho-beta-D-ribosyl)anthranilate = 1-(2-carboxyphenylamino)-1-deoxy-D-ribulose 5-phosphate</text>
        <dbReference type="Rhea" id="RHEA:21540"/>
        <dbReference type="ChEBI" id="CHEBI:18277"/>
        <dbReference type="ChEBI" id="CHEBI:58613"/>
        <dbReference type="EC" id="5.3.1.24"/>
    </reaction>
</comment>
<dbReference type="AlphaFoldDB" id="A0A1T5ESU1"/>
<feature type="domain" description="N-(5'phosphoribosyl) anthranilate isomerase (PRAI)" evidence="10">
    <location>
        <begin position="6"/>
        <end position="213"/>
    </location>
</feature>
<dbReference type="STRING" id="619805.SAMN05660477_01532"/>
<gene>
    <name evidence="9" type="primary">trpF</name>
    <name evidence="11" type="ORF">SAMN05660477_01532</name>
</gene>
<reference evidence="11 12" key="1">
    <citation type="submission" date="2017-02" db="EMBL/GenBank/DDBJ databases">
        <authorList>
            <person name="Peterson S.W."/>
        </authorList>
    </citation>
    <scope>NUCLEOTIDE SEQUENCE [LARGE SCALE GENOMIC DNA]</scope>
    <source>
        <strain evidence="11 12">DSM 22323</strain>
    </source>
</reference>
<keyword evidence="8 9" id="KW-0413">Isomerase</keyword>
<dbReference type="EC" id="5.3.1.24" evidence="3 9"/>
<protein>
    <recommendedName>
        <fullName evidence="4 9">N-(5'-phosphoribosyl)anthranilate isomerase</fullName>
        <shortName evidence="9">PRAI</shortName>
        <ecNumber evidence="3 9">5.3.1.24</ecNumber>
    </recommendedName>
</protein>
<evidence type="ECO:0000256" key="8">
    <source>
        <dbReference type="ARBA" id="ARBA00023235"/>
    </source>
</evidence>
<evidence type="ECO:0000313" key="11">
    <source>
        <dbReference type="EMBL" id="SKB87001.1"/>
    </source>
</evidence>
<sequence length="220" mass="24034">MVKPHVKICCISSIEEAKMAIDYGASAIGLVGNMPSGPGVIADDLIYEIAKTVPSPISTFLLTSETKAEDIIKHYQRVNTTTIQIVDALKVSDYDIIKKALPHVKLVQVIHVIDETSVREAVEVSQYVDALLLDSGNPNLKVKELGGTGRTHNWDLSRQIRESINIPLYLAGGINQNNVVEAIEKVQAFGLDLCSSVRTDGKLDAIKLKAFFEAVNSVEY</sequence>
<dbReference type="UniPathway" id="UPA00035">
    <property type="reaction ID" value="UER00042"/>
</dbReference>
<dbReference type="OrthoDB" id="9786954at2"/>
<organism evidence="11 12">
    <name type="scientific">Soonwooa buanensis</name>
    <dbReference type="NCBI Taxonomy" id="619805"/>
    <lineage>
        <taxon>Bacteria</taxon>
        <taxon>Pseudomonadati</taxon>
        <taxon>Bacteroidota</taxon>
        <taxon>Flavobacteriia</taxon>
        <taxon>Flavobacteriales</taxon>
        <taxon>Weeksellaceae</taxon>
        <taxon>Chryseobacterium group</taxon>
        <taxon>Soonwooa</taxon>
    </lineage>
</organism>
<evidence type="ECO:0000256" key="6">
    <source>
        <dbReference type="ARBA" id="ARBA00022822"/>
    </source>
</evidence>
<evidence type="ECO:0000256" key="7">
    <source>
        <dbReference type="ARBA" id="ARBA00023141"/>
    </source>
</evidence>
<dbReference type="InterPro" id="IPR011060">
    <property type="entry name" value="RibuloseP-bd_barrel"/>
</dbReference>
<dbReference type="GO" id="GO:0004640">
    <property type="term" value="F:phosphoribosylanthranilate isomerase activity"/>
    <property type="evidence" value="ECO:0007669"/>
    <property type="project" value="UniProtKB-UniRule"/>
</dbReference>
<dbReference type="PANTHER" id="PTHR42894:SF1">
    <property type="entry name" value="N-(5'-PHOSPHORIBOSYL)ANTHRANILATE ISOMERASE"/>
    <property type="match status" value="1"/>
</dbReference>
<name>A0A1T5ESU1_9FLAO</name>
<dbReference type="Proteomes" id="UP000191112">
    <property type="component" value="Unassembled WGS sequence"/>
</dbReference>
<dbReference type="Gene3D" id="3.20.20.70">
    <property type="entry name" value="Aldolase class I"/>
    <property type="match status" value="1"/>
</dbReference>
<evidence type="ECO:0000313" key="12">
    <source>
        <dbReference type="Proteomes" id="UP000191112"/>
    </source>
</evidence>
<dbReference type="InterPro" id="IPR013785">
    <property type="entry name" value="Aldolase_TIM"/>
</dbReference>
<evidence type="ECO:0000256" key="5">
    <source>
        <dbReference type="ARBA" id="ARBA00022605"/>
    </source>
</evidence>
<accession>A0A1T5ESU1</accession>
<keyword evidence="5 9" id="KW-0028">Amino-acid biosynthesis</keyword>
<dbReference type="InterPro" id="IPR044643">
    <property type="entry name" value="TrpF_fam"/>
</dbReference>
<keyword evidence="12" id="KW-1185">Reference proteome</keyword>
<dbReference type="CDD" id="cd00405">
    <property type="entry name" value="PRAI"/>
    <property type="match status" value="1"/>
</dbReference>
<dbReference type="InterPro" id="IPR001240">
    <property type="entry name" value="PRAI_dom"/>
</dbReference>
<evidence type="ECO:0000259" key="10">
    <source>
        <dbReference type="Pfam" id="PF00697"/>
    </source>
</evidence>
<dbReference type="EMBL" id="FUYZ01000004">
    <property type="protein sequence ID" value="SKB87001.1"/>
    <property type="molecule type" value="Genomic_DNA"/>
</dbReference>
<dbReference type="GO" id="GO:0000162">
    <property type="term" value="P:L-tryptophan biosynthetic process"/>
    <property type="evidence" value="ECO:0007669"/>
    <property type="project" value="UniProtKB-UniRule"/>
</dbReference>
<evidence type="ECO:0000256" key="3">
    <source>
        <dbReference type="ARBA" id="ARBA00012572"/>
    </source>
</evidence>
<evidence type="ECO:0000256" key="4">
    <source>
        <dbReference type="ARBA" id="ARBA00022272"/>
    </source>
</evidence>
<dbReference type="RefSeq" id="WP_079666785.1">
    <property type="nucleotide sequence ID" value="NZ_FUYZ01000004.1"/>
</dbReference>
<dbReference type="SUPFAM" id="SSF51366">
    <property type="entry name" value="Ribulose-phoshate binding barrel"/>
    <property type="match status" value="1"/>
</dbReference>
<evidence type="ECO:0000256" key="9">
    <source>
        <dbReference type="HAMAP-Rule" id="MF_00135"/>
    </source>
</evidence>
<proteinExistence type="inferred from homology"/>
<evidence type="ECO:0000256" key="1">
    <source>
        <dbReference type="ARBA" id="ARBA00001164"/>
    </source>
</evidence>
<dbReference type="Pfam" id="PF00697">
    <property type="entry name" value="PRAI"/>
    <property type="match status" value="1"/>
</dbReference>
<keyword evidence="6 9" id="KW-0822">Tryptophan biosynthesis</keyword>